<organism evidence="7 8">
    <name type="scientific">Candidatus Woesebacteria bacterium GW2011_GWA1_38_8</name>
    <dbReference type="NCBI Taxonomy" id="1618547"/>
    <lineage>
        <taxon>Bacteria</taxon>
        <taxon>Candidatus Woeseibacteriota</taxon>
    </lineage>
</organism>
<protein>
    <submittedName>
        <fullName evidence="7">D-isomer specific 2-hydroxyacid dehydrogenase NAD-binding protein</fullName>
    </submittedName>
</protein>
<evidence type="ECO:0000313" key="8">
    <source>
        <dbReference type="Proteomes" id="UP000034710"/>
    </source>
</evidence>
<evidence type="ECO:0000256" key="1">
    <source>
        <dbReference type="ARBA" id="ARBA00005854"/>
    </source>
</evidence>
<sequence length="275" mass="30223">DKIDGEVVDAVGPQMKIFSNYAVGFDNINVPQVSEKNVLIANTPCDEVNEAVAEHAVTLMLSLARRLVEADESTKRGSYRGWEPNIFLGHALRGKTLGIVGLGRIGTMAAKKVKGFDMRVLYNKRSPDPEAEKEFGIEFADLDRLYRESDFISVHVPLTDETRGMIGRDAIGKMKHGVIIVNTARGPIVDEHALVDGLREGKVGGAGLDVFETEPNINPELIGMENVILTPHIASATWEAREKMGQLAVDAILKTLSGEIPENLVNPETWDQRRK</sequence>
<dbReference type="EMBL" id="LBVJ01000038">
    <property type="protein sequence ID" value="KKQ82741.1"/>
    <property type="molecule type" value="Genomic_DNA"/>
</dbReference>
<comment type="similarity">
    <text evidence="1 4">Belongs to the D-isomer specific 2-hydroxyacid dehydrogenase family.</text>
</comment>
<evidence type="ECO:0000259" key="5">
    <source>
        <dbReference type="Pfam" id="PF00389"/>
    </source>
</evidence>
<comment type="caution">
    <text evidence="7">The sequence shown here is derived from an EMBL/GenBank/DDBJ whole genome shotgun (WGS) entry which is preliminary data.</text>
</comment>
<dbReference type="PROSITE" id="PS00671">
    <property type="entry name" value="D_2_HYDROXYACID_DH_3"/>
    <property type="match status" value="1"/>
</dbReference>
<dbReference type="GO" id="GO:0030267">
    <property type="term" value="F:glyoxylate reductase (NADPH) activity"/>
    <property type="evidence" value="ECO:0007669"/>
    <property type="project" value="TreeGrafter"/>
</dbReference>
<dbReference type="Proteomes" id="UP000034710">
    <property type="component" value="Unassembled WGS sequence"/>
</dbReference>
<dbReference type="InterPro" id="IPR036291">
    <property type="entry name" value="NAD(P)-bd_dom_sf"/>
</dbReference>
<evidence type="ECO:0000313" key="7">
    <source>
        <dbReference type="EMBL" id="KKQ82741.1"/>
    </source>
</evidence>
<evidence type="ECO:0000256" key="3">
    <source>
        <dbReference type="ARBA" id="ARBA00023027"/>
    </source>
</evidence>
<dbReference type="FunFam" id="3.40.50.720:FF:000203">
    <property type="entry name" value="D-3-phosphoglycerate dehydrogenase (SerA)"/>
    <property type="match status" value="1"/>
</dbReference>
<feature type="non-terminal residue" evidence="7">
    <location>
        <position position="1"/>
    </location>
</feature>
<dbReference type="CDD" id="cd05301">
    <property type="entry name" value="GDH"/>
    <property type="match status" value="1"/>
</dbReference>
<dbReference type="PROSITE" id="PS00670">
    <property type="entry name" value="D_2_HYDROXYACID_DH_2"/>
    <property type="match status" value="1"/>
</dbReference>
<keyword evidence="2 4" id="KW-0560">Oxidoreductase</keyword>
<dbReference type="AlphaFoldDB" id="A0A0G0P0A3"/>
<gene>
    <name evidence="7" type="ORF">UT06_C0038G0006</name>
</gene>
<dbReference type="PANTHER" id="PTHR10996:SF283">
    <property type="entry name" value="GLYOXYLATE_HYDROXYPYRUVATE REDUCTASE B"/>
    <property type="match status" value="1"/>
</dbReference>
<feature type="domain" description="D-isomer specific 2-hydroxyacid dehydrogenase NAD-binding" evidence="6">
    <location>
        <begin position="57"/>
        <end position="234"/>
    </location>
</feature>
<keyword evidence="3" id="KW-0520">NAD</keyword>
<dbReference type="SUPFAM" id="SSF51735">
    <property type="entry name" value="NAD(P)-binding Rossmann-fold domains"/>
    <property type="match status" value="1"/>
</dbReference>
<dbReference type="InterPro" id="IPR006139">
    <property type="entry name" value="D-isomer_2_OHA_DH_cat_dom"/>
</dbReference>
<dbReference type="InterPro" id="IPR006140">
    <property type="entry name" value="D-isomer_DH_NAD-bd"/>
</dbReference>
<dbReference type="Pfam" id="PF02826">
    <property type="entry name" value="2-Hacid_dh_C"/>
    <property type="match status" value="1"/>
</dbReference>
<dbReference type="PANTHER" id="PTHR10996">
    <property type="entry name" value="2-HYDROXYACID DEHYDROGENASE-RELATED"/>
    <property type="match status" value="1"/>
</dbReference>
<dbReference type="Pfam" id="PF00389">
    <property type="entry name" value="2-Hacid_dh"/>
    <property type="match status" value="1"/>
</dbReference>
<feature type="domain" description="D-isomer specific 2-hydroxyacid dehydrogenase catalytic" evidence="5">
    <location>
        <begin position="1"/>
        <end position="266"/>
    </location>
</feature>
<dbReference type="GO" id="GO:0005829">
    <property type="term" value="C:cytosol"/>
    <property type="evidence" value="ECO:0007669"/>
    <property type="project" value="TreeGrafter"/>
</dbReference>
<dbReference type="GO" id="GO:0016618">
    <property type="term" value="F:hydroxypyruvate reductase [NAD(P)H] activity"/>
    <property type="evidence" value="ECO:0007669"/>
    <property type="project" value="TreeGrafter"/>
</dbReference>
<dbReference type="InterPro" id="IPR029753">
    <property type="entry name" value="D-isomer_DH_CS"/>
</dbReference>
<proteinExistence type="inferred from homology"/>
<evidence type="ECO:0000259" key="6">
    <source>
        <dbReference type="Pfam" id="PF02826"/>
    </source>
</evidence>
<accession>A0A0G0P0A3</accession>
<dbReference type="PATRIC" id="fig|1618547.3.peg.976"/>
<reference evidence="7 8" key="1">
    <citation type="journal article" date="2015" name="Nature">
        <title>rRNA introns, odd ribosomes, and small enigmatic genomes across a large radiation of phyla.</title>
        <authorList>
            <person name="Brown C.T."/>
            <person name="Hug L.A."/>
            <person name="Thomas B.C."/>
            <person name="Sharon I."/>
            <person name="Castelle C.J."/>
            <person name="Singh A."/>
            <person name="Wilkins M.J."/>
            <person name="Williams K.H."/>
            <person name="Banfield J.F."/>
        </authorList>
    </citation>
    <scope>NUCLEOTIDE SEQUENCE [LARGE SCALE GENOMIC DNA]</scope>
</reference>
<dbReference type="SUPFAM" id="SSF52283">
    <property type="entry name" value="Formate/glycerate dehydrogenase catalytic domain-like"/>
    <property type="match status" value="1"/>
</dbReference>
<dbReference type="GO" id="GO:0051287">
    <property type="term" value="F:NAD binding"/>
    <property type="evidence" value="ECO:0007669"/>
    <property type="project" value="InterPro"/>
</dbReference>
<evidence type="ECO:0000256" key="2">
    <source>
        <dbReference type="ARBA" id="ARBA00023002"/>
    </source>
</evidence>
<dbReference type="InterPro" id="IPR050223">
    <property type="entry name" value="D-isomer_2-hydroxyacid_DH"/>
</dbReference>
<dbReference type="Gene3D" id="3.40.50.720">
    <property type="entry name" value="NAD(P)-binding Rossmann-like Domain"/>
    <property type="match status" value="2"/>
</dbReference>
<name>A0A0G0P0A3_9BACT</name>
<evidence type="ECO:0000256" key="4">
    <source>
        <dbReference type="RuleBase" id="RU003719"/>
    </source>
</evidence>